<name>A0A840NX11_9ACTN</name>
<evidence type="ECO:0000256" key="1">
    <source>
        <dbReference type="SAM" id="MobiDB-lite"/>
    </source>
</evidence>
<comment type="caution">
    <text evidence="2">The sequence shown here is derived from an EMBL/GenBank/DDBJ whole genome shotgun (WGS) entry which is preliminary data.</text>
</comment>
<organism evidence="2 3">
    <name type="scientific">Thermocatellispora tengchongensis</name>
    <dbReference type="NCBI Taxonomy" id="1073253"/>
    <lineage>
        <taxon>Bacteria</taxon>
        <taxon>Bacillati</taxon>
        <taxon>Actinomycetota</taxon>
        <taxon>Actinomycetes</taxon>
        <taxon>Streptosporangiales</taxon>
        <taxon>Streptosporangiaceae</taxon>
        <taxon>Thermocatellispora</taxon>
    </lineage>
</organism>
<protein>
    <submittedName>
        <fullName evidence="2">Uncharacterized protein</fullName>
    </submittedName>
</protein>
<dbReference type="AlphaFoldDB" id="A0A840NX11"/>
<dbReference type="EMBL" id="JACHGN010000001">
    <property type="protein sequence ID" value="MBB5130736.1"/>
    <property type="molecule type" value="Genomic_DNA"/>
</dbReference>
<keyword evidence="3" id="KW-1185">Reference proteome</keyword>
<evidence type="ECO:0000313" key="2">
    <source>
        <dbReference type="EMBL" id="MBB5130736.1"/>
    </source>
</evidence>
<evidence type="ECO:0000313" key="3">
    <source>
        <dbReference type="Proteomes" id="UP000578449"/>
    </source>
</evidence>
<sequence length="99" mass="10248">MTGDSRPFDLGGEEVGVGALGRSAGGLRTDDPRIAPEDVQPIVVRAVTDVALAEIRQAAMLMSEADAGSREDVEFTAWARRMVAASLGVPSLGGTARGH</sequence>
<dbReference type="RefSeq" id="WP_246517703.1">
    <property type="nucleotide sequence ID" value="NZ_BAABIX010000006.1"/>
</dbReference>
<reference evidence="2 3" key="1">
    <citation type="submission" date="2020-08" db="EMBL/GenBank/DDBJ databases">
        <title>Genomic Encyclopedia of Type Strains, Phase IV (KMG-IV): sequencing the most valuable type-strain genomes for metagenomic binning, comparative biology and taxonomic classification.</title>
        <authorList>
            <person name="Goeker M."/>
        </authorList>
    </citation>
    <scope>NUCLEOTIDE SEQUENCE [LARGE SCALE GENOMIC DNA]</scope>
    <source>
        <strain evidence="2 3">DSM 45615</strain>
    </source>
</reference>
<gene>
    <name evidence="2" type="ORF">HNP84_000424</name>
</gene>
<accession>A0A840NX11</accession>
<feature type="region of interest" description="Disordered" evidence="1">
    <location>
        <begin position="1"/>
        <end position="33"/>
    </location>
</feature>
<dbReference type="Proteomes" id="UP000578449">
    <property type="component" value="Unassembled WGS sequence"/>
</dbReference>
<proteinExistence type="predicted"/>